<name>A0A7X9IJJ7_9DELT</name>
<sequence>MPIPKDDCCQTIILASVTYLCLALLLSSFDPTMALGIDNALEDLLNSKTLHDMPRSTERDSPKELKKYVDPNSNYGQLVLENGKYSLLNVWLGPVPTGFKLDKSSIKRTHEFMELSQKYHNKEGSEYYLKIYVPYPKFIDAAGMDLIRQFSELSPPLLKVDSREEIKVNDIPGHLYHRLDGSSSILIELPKNALLNILCLHPKSVANMISFAQSLNIWELKSRLAS</sequence>
<evidence type="ECO:0000313" key="1">
    <source>
        <dbReference type="EMBL" id="NMC62710.1"/>
    </source>
</evidence>
<dbReference type="Proteomes" id="UP000524246">
    <property type="component" value="Unassembled WGS sequence"/>
</dbReference>
<protein>
    <submittedName>
        <fullName evidence="1">Uncharacterized protein</fullName>
    </submittedName>
</protein>
<dbReference type="EMBL" id="JAAZON010000259">
    <property type="protein sequence ID" value="NMC62710.1"/>
    <property type="molecule type" value="Genomic_DNA"/>
</dbReference>
<proteinExistence type="predicted"/>
<dbReference type="AlphaFoldDB" id="A0A7X9IJJ7"/>
<evidence type="ECO:0000313" key="2">
    <source>
        <dbReference type="Proteomes" id="UP000524246"/>
    </source>
</evidence>
<comment type="caution">
    <text evidence="1">The sequence shown here is derived from an EMBL/GenBank/DDBJ whole genome shotgun (WGS) entry which is preliminary data.</text>
</comment>
<organism evidence="1 2">
    <name type="scientific">SAR324 cluster bacterium</name>
    <dbReference type="NCBI Taxonomy" id="2024889"/>
    <lineage>
        <taxon>Bacteria</taxon>
        <taxon>Deltaproteobacteria</taxon>
        <taxon>SAR324 cluster</taxon>
    </lineage>
</organism>
<accession>A0A7X9IJJ7</accession>
<reference evidence="1 2" key="1">
    <citation type="journal article" date="2020" name="Biotechnol. Biofuels">
        <title>New insights from the biogas microbiome by comprehensive genome-resolved metagenomics of nearly 1600 species originating from multiple anaerobic digesters.</title>
        <authorList>
            <person name="Campanaro S."/>
            <person name="Treu L."/>
            <person name="Rodriguez-R L.M."/>
            <person name="Kovalovszki A."/>
            <person name="Ziels R.M."/>
            <person name="Maus I."/>
            <person name="Zhu X."/>
            <person name="Kougias P.G."/>
            <person name="Basile A."/>
            <person name="Luo G."/>
            <person name="Schluter A."/>
            <person name="Konstantinidis K.T."/>
            <person name="Angelidaki I."/>
        </authorList>
    </citation>
    <scope>NUCLEOTIDE SEQUENCE [LARGE SCALE GENOMIC DNA]</scope>
    <source>
        <strain evidence="1">AS27yjCOA_65</strain>
    </source>
</reference>
<gene>
    <name evidence="1" type="ORF">GYA55_06015</name>
</gene>